<dbReference type="Pfam" id="PF04195">
    <property type="entry name" value="Transposase_28"/>
    <property type="match status" value="1"/>
</dbReference>
<dbReference type="InterPro" id="IPR007321">
    <property type="entry name" value="Transposase_28"/>
</dbReference>
<feature type="compositionally biased region" description="Low complexity" evidence="1">
    <location>
        <begin position="275"/>
        <end position="291"/>
    </location>
</feature>
<name>A0ABR2N603_9ASPA</name>
<feature type="region of interest" description="Disordered" evidence="1">
    <location>
        <begin position="265"/>
        <end position="313"/>
    </location>
</feature>
<sequence>MRQALRYYGVVPAQLNPNSVAILVAFICYMRSERIEFSLPIFRKLFTFRAKGGVVFFSGQLLKTIGLANKHHHWGERFIFVSGDFGNVPLAPIQYEDPPTSPPPWARARAPSLSSLEPRTSTSSTFGETSIHSSLCIQEKVRSRLQYCCSLSSSRLELSIVTFAGEREIPLRQPFDEGRAGGSQPSKDPLALGKAAAHACRKEPAPPPSSGAVKRKPGAPPPQPIKRTKTTDTEKGKAVVVPPSQPLPAGRSFEEILQAVSEIAATRGGAKAHAENPQAPGAAEGEGAPAGTSGQPLPGEVPRGHRNFGLDMR</sequence>
<dbReference type="Proteomes" id="UP001412067">
    <property type="component" value="Unassembled WGS sequence"/>
</dbReference>
<accession>A0ABR2N603</accession>
<reference evidence="3 4" key="1">
    <citation type="journal article" date="2022" name="Nat. Plants">
        <title>Genomes of leafy and leafless Platanthera orchids illuminate the evolution of mycoheterotrophy.</title>
        <authorList>
            <person name="Li M.H."/>
            <person name="Liu K.W."/>
            <person name="Li Z."/>
            <person name="Lu H.C."/>
            <person name="Ye Q.L."/>
            <person name="Zhang D."/>
            <person name="Wang J.Y."/>
            <person name="Li Y.F."/>
            <person name="Zhong Z.M."/>
            <person name="Liu X."/>
            <person name="Yu X."/>
            <person name="Liu D.K."/>
            <person name="Tu X.D."/>
            <person name="Liu B."/>
            <person name="Hao Y."/>
            <person name="Liao X.Y."/>
            <person name="Jiang Y.T."/>
            <person name="Sun W.H."/>
            <person name="Chen J."/>
            <person name="Chen Y.Q."/>
            <person name="Ai Y."/>
            <person name="Zhai J.W."/>
            <person name="Wu S.S."/>
            <person name="Zhou Z."/>
            <person name="Hsiao Y.Y."/>
            <person name="Wu W.L."/>
            <person name="Chen Y.Y."/>
            <person name="Lin Y.F."/>
            <person name="Hsu J.L."/>
            <person name="Li C.Y."/>
            <person name="Wang Z.W."/>
            <person name="Zhao X."/>
            <person name="Zhong W.Y."/>
            <person name="Ma X.K."/>
            <person name="Ma L."/>
            <person name="Huang J."/>
            <person name="Chen G.Z."/>
            <person name="Huang M.Z."/>
            <person name="Huang L."/>
            <person name="Peng D.H."/>
            <person name="Luo Y.B."/>
            <person name="Zou S.Q."/>
            <person name="Chen S.P."/>
            <person name="Lan S."/>
            <person name="Tsai W.C."/>
            <person name="Van de Peer Y."/>
            <person name="Liu Z.J."/>
        </authorList>
    </citation>
    <scope>NUCLEOTIDE SEQUENCE [LARGE SCALE GENOMIC DNA]</scope>
    <source>
        <strain evidence="3">Lor288</strain>
    </source>
</reference>
<feature type="compositionally biased region" description="Low complexity" evidence="1">
    <location>
        <begin position="106"/>
        <end position="116"/>
    </location>
</feature>
<feature type="domain" description="Transposase (putative) gypsy type" evidence="2">
    <location>
        <begin position="3"/>
        <end position="49"/>
    </location>
</feature>
<comment type="caution">
    <text evidence="3">The sequence shown here is derived from an EMBL/GenBank/DDBJ whole genome shotgun (WGS) entry which is preliminary data.</text>
</comment>
<feature type="region of interest" description="Disordered" evidence="1">
    <location>
        <begin position="98"/>
        <end position="125"/>
    </location>
</feature>
<proteinExistence type="predicted"/>
<evidence type="ECO:0000313" key="4">
    <source>
        <dbReference type="Proteomes" id="UP001412067"/>
    </source>
</evidence>
<organism evidence="3 4">
    <name type="scientific">Platanthera guangdongensis</name>
    <dbReference type="NCBI Taxonomy" id="2320717"/>
    <lineage>
        <taxon>Eukaryota</taxon>
        <taxon>Viridiplantae</taxon>
        <taxon>Streptophyta</taxon>
        <taxon>Embryophyta</taxon>
        <taxon>Tracheophyta</taxon>
        <taxon>Spermatophyta</taxon>
        <taxon>Magnoliopsida</taxon>
        <taxon>Liliopsida</taxon>
        <taxon>Asparagales</taxon>
        <taxon>Orchidaceae</taxon>
        <taxon>Orchidoideae</taxon>
        <taxon>Orchideae</taxon>
        <taxon>Orchidinae</taxon>
        <taxon>Platanthera</taxon>
    </lineage>
</organism>
<evidence type="ECO:0000313" key="3">
    <source>
        <dbReference type="EMBL" id="KAK8971560.1"/>
    </source>
</evidence>
<feature type="region of interest" description="Disordered" evidence="1">
    <location>
        <begin position="173"/>
        <end position="249"/>
    </location>
</feature>
<protein>
    <recommendedName>
        <fullName evidence="2">Transposase (putative) gypsy type domain-containing protein</fullName>
    </recommendedName>
</protein>
<gene>
    <name evidence="3" type="ORF">KSP40_PGU010502</name>
</gene>
<evidence type="ECO:0000256" key="1">
    <source>
        <dbReference type="SAM" id="MobiDB-lite"/>
    </source>
</evidence>
<dbReference type="EMBL" id="JBBWWR010000001">
    <property type="protein sequence ID" value="KAK8971560.1"/>
    <property type="molecule type" value="Genomic_DNA"/>
</dbReference>
<keyword evidence="4" id="KW-1185">Reference proteome</keyword>
<evidence type="ECO:0000259" key="2">
    <source>
        <dbReference type="Pfam" id="PF04195"/>
    </source>
</evidence>